<evidence type="ECO:0000313" key="2">
    <source>
        <dbReference type="Proteomes" id="UP001060170"/>
    </source>
</evidence>
<evidence type="ECO:0000313" key="1">
    <source>
        <dbReference type="EMBL" id="KAI7957410.1"/>
    </source>
</evidence>
<sequence>MDQESNNQWPSVDKAMSPPAIKLCLTLSSLKRDPLAQLGQIATEKRLGCLSQHVFRYPHVAPKDVLYVHSRYALAASDIQDPAGGTQPSSPRDPCQPSGDKVCPIRPNPGSLVAKNIQKMAFDYAIDLHQEALHSA</sequence>
<protein>
    <submittedName>
        <fullName evidence="1">Uncharacterized protein</fullName>
    </submittedName>
</protein>
<gene>
    <name evidence="1" type="ORF">MJO28_004505</name>
</gene>
<reference evidence="2" key="2">
    <citation type="journal article" date="2018" name="Mol. Plant Microbe Interact.">
        <title>Genome sequence resources for the wheat stripe rust pathogen (Puccinia striiformis f. sp. tritici) and the barley stripe rust pathogen (Puccinia striiformis f. sp. hordei).</title>
        <authorList>
            <person name="Xia C."/>
            <person name="Wang M."/>
            <person name="Yin C."/>
            <person name="Cornejo O.E."/>
            <person name="Hulbert S.H."/>
            <person name="Chen X."/>
        </authorList>
    </citation>
    <scope>NUCLEOTIDE SEQUENCE [LARGE SCALE GENOMIC DNA]</scope>
    <source>
        <strain evidence="2">93-210</strain>
    </source>
</reference>
<organism evidence="1 2">
    <name type="scientific">Puccinia striiformis f. sp. tritici</name>
    <dbReference type="NCBI Taxonomy" id="168172"/>
    <lineage>
        <taxon>Eukaryota</taxon>
        <taxon>Fungi</taxon>
        <taxon>Dikarya</taxon>
        <taxon>Basidiomycota</taxon>
        <taxon>Pucciniomycotina</taxon>
        <taxon>Pucciniomycetes</taxon>
        <taxon>Pucciniales</taxon>
        <taxon>Pucciniaceae</taxon>
        <taxon>Puccinia</taxon>
    </lineage>
</organism>
<dbReference type="EMBL" id="CM045868">
    <property type="protein sequence ID" value="KAI7957410.1"/>
    <property type="molecule type" value="Genomic_DNA"/>
</dbReference>
<comment type="caution">
    <text evidence="1">The sequence shown here is derived from an EMBL/GenBank/DDBJ whole genome shotgun (WGS) entry which is preliminary data.</text>
</comment>
<name>A0ACC0EQD6_9BASI</name>
<reference evidence="1 2" key="3">
    <citation type="journal article" date="2022" name="Microbiol. Spectr.">
        <title>Folding features and dynamics of 3D genome architecture in plant fungal pathogens.</title>
        <authorList>
            <person name="Xia C."/>
        </authorList>
    </citation>
    <scope>NUCLEOTIDE SEQUENCE [LARGE SCALE GENOMIC DNA]</scope>
    <source>
        <strain evidence="1 2">93-210</strain>
    </source>
</reference>
<proteinExistence type="predicted"/>
<accession>A0ACC0EQD6</accession>
<keyword evidence="2" id="KW-1185">Reference proteome</keyword>
<reference evidence="2" key="1">
    <citation type="journal article" date="2018" name="BMC Genomics">
        <title>Genomic insights into host adaptation between the wheat stripe rust pathogen (Puccinia striiformis f. sp. tritici) and the barley stripe rust pathogen (Puccinia striiformis f. sp. hordei).</title>
        <authorList>
            <person name="Xia C."/>
            <person name="Wang M."/>
            <person name="Yin C."/>
            <person name="Cornejo O.E."/>
            <person name="Hulbert S.H."/>
            <person name="Chen X."/>
        </authorList>
    </citation>
    <scope>NUCLEOTIDE SEQUENCE [LARGE SCALE GENOMIC DNA]</scope>
    <source>
        <strain evidence="2">93-210</strain>
    </source>
</reference>
<dbReference type="Proteomes" id="UP001060170">
    <property type="component" value="Chromosome 4"/>
</dbReference>